<name>A0A8W8P7E0_MAGGI</name>
<keyword evidence="3" id="KW-1185">Reference proteome</keyword>
<evidence type="ECO:0000313" key="3">
    <source>
        <dbReference type="Proteomes" id="UP000005408"/>
    </source>
</evidence>
<feature type="region of interest" description="Disordered" evidence="1">
    <location>
        <begin position="126"/>
        <end position="163"/>
    </location>
</feature>
<evidence type="ECO:0000256" key="1">
    <source>
        <dbReference type="SAM" id="MobiDB-lite"/>
    </source>
</evidence>
<feature type="compositionally biased region" description="Polar residues" evidence="1">
    <location>
        <begin position="152"/>
        <end position="163"/>
    </location>
</feature>
<proteinExistence type="predicted"/>
<protein>
    <submittedName>
        <fullName evidence="2">Uncharacterized protein</fullName>
    </submittedName>
</protein>
<reference evidence="2" key="1">
    <citation type="submission" date="2022-08" db="UniProtKB">
        <authorList>
            <consortium name="EnsemblMetazoa"/>
        </authorList>
    </citation>
    <scope>IDENTIFICATION</scope>
    <source>
        <strain evidence="2">05x7-T-G4-1.051#20</strain>
    </source>
</reference>
<dbReference type="EnsemblMetazoa" id="G9875.1">
    <property type="protein sequence ID" value="G9875.1:cds"/>
    <property type="gene ID" value="G9875"/>
</dbReference>
<evidence type="ECO:0000313" key="2">
    <source>
        <dbReference type="EnsemblMetazoa" id="G9875.1:cds"/>
    </source>
</evidence>
<organism evidence="2 3">
    <name type="scientific">Magallana gigas</name>
    <name type="common">Pacific oyster</name>
    <name type="synonym">Crassostrea gigas</name>
    <dbReference type="NCBI Taxonomy" id="29159"/>
    <lineage>
        <taxon>Eukaryota</taxon>
        <taxon>Metazoa</taxon>
        <taxon>Spiralia</taxon>
        <taxon>Lophotrochozoa</taxon>
        <taxon>Mollusca</taxon>
        <taxon>Bivalvia</taxon>
        <taxon>Autobranchia</taxon>
        <taxon>Pteriomorphia</taxon>
        <taxon>Ostreida</taxon>
        <taxon>Ostreoidea</taxon>
        <taxon>Ostreidae</taxon>
        <taxon>Magallana</taxon>
    </lineage>
</organism>
<dbReference type="Proteomes" id="UP000005408">
    <property type="component" value="Unassembled WGS sequence"/>
</dbReference>
<dbReference type="AlphaFoldDB" id="A0A8W8P7E0"/>
<feature type="compositionally biased region" description="Pro residues" evidence="1">
    <location>
        <begin position="136"/>
        <end position="146"/>
    </location>
</feature>
<accession>A0A8W8P7E0</accession>
<feature type="region of interest" description="Disordered" evidence="1">
    <location>
        <begin position="226"/>
        <end position="271"/>
    </location>
</feature>
<feature type="compositionally biased region" description="Polar residues" evidence="1">
    <location>
        <begin position="226"/>
        <end position="258"/>
    </location>
</feature>
<sequence length="271" mass="30062">MLCVLAFSVSVAFAAPRNLFRPNTVHDQRATTISRQQEINQQRTRVQQLLTRMRNPAQFHRIRKAPSPMKKIQIDPHSRTVSIQTHGQPNIVLKSQRGLKLKIPGKGGQPTKVINVLFKNSPSTQIASTPVFQPQNPQPIRTPPTPRSSSSVGNALNTDNHPSNTQYVLLNRQGVAQHTGSGTGHQIRFLGDARATLEYLIRQKLLSTLSQTTSSSTVQNHVTSFATRETSNVNNDSQISQAVPAESSTVPTQPSTTYFPYDYETEEPEYA</sequence>